<comment type="similarity">
    <text evidence="1">Belongs to the zinc-containing alcohol dehydrogenase family.</text>
</comment>
<dbReference type="Proteomes" id="UP000800093">
    <property type="component" value="Unassembled WGS sequence"/>
</dbReference>
<evidence type="ECO:0000313" key="4">
    <source>
        <dbReference type="Proteomes" id="UP000800093"/>
    </source>
</evidence>
<keyword evidence="4" id="KW-1185">Reference proteome</keyword>
<reference evidence="4" key="1">
    <citation type="journal article" date="2020" name="Stud. Mycol.">
        <title>101 Dothideomycetes genomes: A test case for predicting lifestyles and emergence of pathogens.</title>
        <authorList>
            <person name="Haridas S."/>
            <person name="Albert R."/>
            <person name="Binder M."/>
            <person name="Bloem J."/>
            <person name="LaButti K."/>
            <person name="Salamov A."/>
            <person name="Andreopoulos B."/>
            <person name="Baker S."/>
            <person name="Barry K."/>
            <person name="Bills G."/>
            <person name="Bluhm B."/>
            <person name="Cannon C."/>
            <person name="Castanera R."/>
            <person name="Culley D."/>
            <person name="Daum C."/>
            <person name="Ezra D."/>
            <person name="Gonzalez J."/>
            <person name="Henrissat B."/>
            <person name="Kuo A."/>
            <person name="Liang C."/>
            <person name="Lipzen A."/>
            <person name="Lutzoni F."/>
            <person name="Magnuson J."/>
            <person name="Mondo S."/>
            <person name="Nolan M."/>
            <person name="Ohm R."/>
            <person name="Pangilinan J."/>
            <person name="Park H.-J."/>
            <person name="Ramirez L."/>
            <person name="Alfaro M."/>
            <person name="Sun H."/>
            <person name="Tritt A."/>
            <person name="Yoshinaga Y."/>
            <person name="Zwiers L.-H."/>
            <person name="Turgeon B."/>
            <person name="Goodwin S."/>
            <person name="Spatafora J."/>
            <person name="Crous P."/>
            <person name="Grigoriev I."/>
        </authorList>
    </citation>
    <scope>NUCLEOTIDE SEQUENCE [LARGE SCALE GENOMIC DNA]</scope>
    <source>
        <strain evidence="4">CBS 304.66</strain>
    </source>
</reference>
<accession>A0A9P4K904</accession>
<evidence type="ECO:0000256" key="2">
    <source>
        <dbReference type="ARBA" id="ARBA00023002"/>
    </source>
</evidence>
<gene>
    <name evidence="3" type="ORF">CC78DRAFT_553259</name>
</gene>
<organism evidence="3 4">
    <name type="scientific">Lojkania enalia</name>
    <dbReference type="NCBI Taxonomy" id="147567"/>
    <lineage>
        <taxon>Eukaryota</taxon>
        <taxon>Fungi</taxon>
        <taxon>Dikarya</taxon>
        <taxon>Ascomycota</taxon>
        <taxon>Pezizomycotina</taxon>
        <taxon>Dothideomycetes</taxon>
        <taxon>Pleosporomycetidae</taxon>
        <taxon>Pleosporales</taxon>
        <taxon>Pleosporales incertae sedis</taxon>
        <taxon>Lojkania</taxon>
    </lineage>
</organism>
<dbReference type="InterPro" id="IPR011032">
    <property type="entry name" value="GroES-like_sf"/>
</dbReference>
<dbReference type="EMBL" id="ML986612">
    <property type="protein sequence ID" value="KAF2264954.1"/>
    <property type="molecule type" value="Genomic_DNA"/>
</dbReference>
<dbReference type="Gene3D" id="3.90.180.10">
    <property type="entry name" value="Medium-chain alcohol dehydrogenases, catalytic domain"/>
    <property type="match status" value="1"/>
</dbReference>
<dbReference type="SUPFAM" id="SSF50129">
    <property type="entry name" value="GroES-like"/>
    <property type="match status" value="1"/>
</dbReference>
<dbReference type="Gene3D" id="3.40.50.720">
    <property type="entry name" value="NAD(P)-binding Rossmann-like Domain"/>
    <property type="match status" value="1"/>
</dbReference>
<evidence type="ECO:0000313" key="3">
    <source>
        <dbReference type="EMBL" id="KAF2264954.1"/>
    </source>
</evidence>
<dbReference type="OrthoDB" id="48317at2759"/>
<proteinExistence type="inferred from homology"/>
<dbReference type="InterPro" id="IPR047122">
    <property type="entry name" value="Trans-enoyl_RdTase-like"/>
</dbReference>
<protein>
    <submittedName>
        <fullName evidence="3">GroES-like protein</fullName>
    </submittedName>
</protein>
<name>A0A9P4K904_9PLEO</name>
<dbReference type="PANTHER" id="PTHR45348:SF2">
    <property type="entry name" value="ZINC-TYPE ALCOHOL DEHYDROGENASE-LIKE PROTEIN C2E1P3.01"/>
    <property type="match status" value="1"/>
</dbReference>
<dbReference type="AlphaFoldDB" id="A0A9P4K904"/>
<comment type="caution">
    <text evidence="3">The sequence shown here is derived from an EMBL/GenBank/DDBJ whole genome shotgun (WGS) entry which is preliminary data.</text>
</comment>
<dbReference type="PANTHER" id="PTHR45348">
    <property type="entry name" value="HYPOTHETICAL OXIDOREDUCTASE (EUROFUNG)"/>
    <property type="match status" value="1"/>
</dbReference>
<evidence type="ECO:0000256" key="1">
    <source>
        <dbReference type="ARBA" id="ARBA00008072"/>
    </source>
</evidence>
<dbReference type="GO" id="GO:0016651">
    <property type="term" value="F:oxidoreductase activity, acting on NAD(P)H"/>
    <property type="evidence" value="ECO:0007669"/>
    <property type="project" value="InterPro"/>
</dbReference>
<keyword evidence="2" id="KW-0560">Oxidoreductase</keyword>
<sequence length="280" mass="29935">MKAPKDQAAYLIDAGNPLEVRNVSLPTASPGKIVVKNATIAINPLDYHQQDHEAGELYEVGPDVSCFKNGDRFIGHTTNLITGRPQDGKYQLYTTIPADKAAILPDKISFSCGIMVPFAIEIAPLACHSLRDPVLSGGETLVVFGTSSLAGNMTTRLATAAGVYVIDIAGAVQVVEAVCISENEFFGIFDAISIEEAFEKDLAILWPLGGGYLVLTHPSVGRMPASVKASMRDYVTPALEVRKFKYLLPPSILSKGLGYISERLKKLKAGVSGTKLAAKL</sequence>